<name>A0A150JF47_9EURY</name>
<evidence type="ECO:0000313" key="1">
    <source>
        <dbReference type="EMBL" id="KYC55678.1"/>
    </source>
</evidence>
<comment type="caution">
    <text evidence="1">The sequence shown here is derived from an EMBL/GenBank/DDBJ whole genome shotgun (WGS) entry which is preliminary data.</text>
</comment>
<reference evidence="1" key="1">
    <citation type="journal article" date="2016" name="ISME J.">
        <title>Chasing the elusive Euryarchaeota class WSA2: genomes reveal a uniquely fastidious methyl-reducing methanogen.</title>
        <authorList>
            <person name="Nobu M.K."/>
            <person name="Narihiro T."/>
            <person name="Kuroda K."/>
            <person name="Mei R."/>
            <person name="Liu W.T."/>
        </authorList>
    </citation>
    <scope>NUCLEOTIDE SEQUENCE [LARGE SCALE GENOMIC DNA]</scope>
    <source>
        <strain evidence="1">ADurb1213_Bin02801</strain>
    </source>
</reference>
<dbReference type="EMBL" id="LNJE01000038">
    <property type="protein sequence ID" value="KYC55678.1"/>
    <property type="molecule type" value="Genomic_DNA"/>
</dbReference>
<dbReference type="AlphaFoldDB" id="A0A150JF47"/>
<sequence length="83" mass="9410">MLKLISIDLQKREKVVIMAKFLGIMEGLGKIATPVFKSISFKRGIYSATLGIFEKSLKYLEMDLVNILLAFGFRERSYASKGF</sequence>
<organism evidence="1">
    <name type="scientific">Candidatus Methanofastidiosum methylothiophilum</name>
    <dbReference type="NCBI Taxonomy" id="1705564"/>
    <lineage>
        <taxon>Archaea</taxon>
        <taxon>Methanobacteriati</taxon>
        <taxon>Methanobacteriota</taxon>
        <taxon>Stenosarchaea group</taxon>
        <taxon>Candidatus Methanofastidiosia</taxon>
        <taxon>Candidatus Methanofastidiosales</taxon>
        <taxon>Candidatus Methanofastidiosaceae</taxon>
        <taxon>Candidatus Methanofastidiosum</taxon>
    </lineage>
</organism>
<accession>A0A150JC38</accession>
<proteinExistence type="predicted"/>
<protein>
    <submittedName>
        <fullName evidence="1">Uncharacterized protein</fullName>
    </submittedName>
</protein>
<gene>
    <name evidence="1" type="ORF">APG09_01580</name>
</gene>
<accession>A0A150JF47</accession>